<dbReference type="STRING" id="5627.A0A1C7LRP2"/>
<proteinExistence type="predicted"/>
<organism evidence="11 12">
    <name type="scientific">Grifola frondosa</name>
    <name type="common">Maitake</name>
    <name type="synonym">Polyporus frondosus</name>
    <dbReference type="NCBI Taxonomy" id="5627"/>
    <lineage>
        <taxon>Eukaryota</taxon>
        <taxon>Fungi</taxon>
        <taxon>Dikarya</taxon>
        <taxon>Basidiomycota</taxon>
        <taxon>Agaricomycotina</taxon>
        <taxon>Agaricomycetes</taxon>
        <taxon>Polyporales</taxon>
        <taxon>Grifolaceae</taxon>
        <taxon>Grifola</taxon>
    </lineage>
</organism>
<dbReference type="SMART" id="SM00355">
    <property type="entry name" value="ZnF_C2H2"/>
    <property type="match status" value="2"/>
</dbReference>
<evidence type="ECO:0000256" key="1">
    <source>
        <dbReference type="ARBA" id="ARBA00004123"/>
    </source>
</evidence>
<evidence type="ECO:0000313" key="11">
    <source>
        <dbReference type="EMBL" id="OBZ67330.1"/>
    </source>
</evidence>
<evidence type="ECO:0000256" key="6">
    <source>
        <dbReference type="ARBA" id="ARBA00023125"/>
    </source>
</evidence>
<sequence>MERRTGFGLADQYLDGRVDLETPVSAHRFLAHSASGFLPQSGGSPSSYPTHGYHIATPTSPYPPMSSETSSLGDYQSPRLGPYALPLRRDSMDSVPDPISPSAVPPLVFDGDIGDDYDDDSESSLPSAASEASRTPYHAANLREANTQKDWSRSSFDSTYSTASVQESDASTPQHHTRSSDFSRDVDQDTAVLSSDTSQSERQKPSQKKSKMHQCNVCFKMFPRPSGLATHMNSHSGAKPYKCPIPTCTKSFAVRSNAKRHLRTHGIFPTSEHANASPSQFTVGFETPLVSEVHDVGKLPSKLRWVPQSLSTRTNVDYLREAASDSEDEYFHPSCPLLSVPLPPVTPSSPTWNPDDRYEERNSYEVMDAMPYISSQWRALPGPAIASPTSF</sequence>
<dbReference type="OMA" id="IDCERPR"/>
<keyword evidence="6" id="KW-0238">DNA-binding</keyword>
<feature type="compositionally biased region" description="Acidic residues" evidence="9">
    <location>
        <begin position="112"/>
        <end position="122"/>
    </location>
</feature>
<dbReference type="EMBL" id="LUGG01000024">
    <property type="protein sequence ID" value="OBZ67330.1"/>
    <property type="molecule type" value="Genomic_DNA"/>
</dbReference>
<keyword evidence="7" id="KW-0539">Nucleus</keyword>
<feature type="domain" description="C2H2-type" evidence="10">
    <location>
        <begin position="213"/>
        <end position="240"/>
    </location>
</feature>
<feature type="region of interest" description="Disordered" evidence="9">
    <location>
        <begin position="62"/>
        <end position="212"/>
    </location>
</feature>
<keyword evidence="5" id="KW-0862">Zinc</keyword>
<evidence type="ECO:0000256" key="5">
    <source>
        <dbReference type="ARBA" id="ARBA00022833"/>
    </source>
</evidence>
<feature type="compositionally biased region" description="Low complexity" evidence="9">
    <location>
        <begin position="123"/>
        <end position="133"/>
    </location>
</feature>
<dbReference type="GO" id="GO:0000981">
    <property type="term" value="F:DNA-binding transcription factor activity, RNA polymerase II-specific"/>
    <property type="evidence" value="ECO:0007669"/>
    <property type="project" value="TreeGrafter"/>
</dbReference>
<evidence type="ECO:0000256" key="3">
    <source>
        <dbReference type="ARBA" id="ARBA00022737"/>
    </source>
</evidence>
<reference evidence="11 12" key="1">
    <citation type="submission" date="2016-03" db="EMBL/GenBank/DDBJ databases">
        <title>Whole genome sequencing of Grifola frondosa 9006-11.</title>
        <authorList>
            <person name="Min B."/>
            <person name="Park H."/>
            <person name="Kim J.-G."/>
            <person name="Cho H."/>
            <person name="Oh Y.-L."/>
            <person name="Kong W.-S."/>
            <person name="Choi I.-G."/>
        </authorList>
    </citation>
    <scope>NUCLEOTIDE SEQUENCE [LARGE SCALE GENOMIC DNA]</scope>
    <source>
        <strain evidence="11 12">9006-11</strain>
    </source>
</reference>
<dbReference type="FunFam" id="3.30.160.60:FF:000045">
    <property type="entry name" value="ZFP69 zinc finger protein B"/>
    <property type="match status" value="1"/>
</dbReference>
<gene>
    <name evidence="11" type="primary">ZNF18</name>
    <name evidence="11" type="ORF">A0H81_12587</name>
</gene>
<evidence type="ECO:0000256" key="8">
    <source>
        <dbReference type="PROSITE-ProRule" id="PRU00042"/>
    </source>
</evidence>
<dbReference type="AlphaFoldDB" id="A0A1C7LRP2"/>
<protein>
    <submittedName>
        <fullName evidence="11">Zinc finger protein 18</fullName>
    </submittedName>
</protein>
<comment type="subcellular location">
    <subcellularLocation>
        <location evidence="1">Nucleus</location>
    </subcellularLocation>
</comment>
<feature type="compositionally biased region" description="Basic and acidic residues" evidence="9">
    <location>
        <begin position="178"/>
        <end position="187"/>
    </location>
</feature>
<keyword evidence="4 8" id="KW-0863">Zinc-finger</keyword>
<dbReference type="Pfam" id="PF00096">
    <property type="entry name" value="zf-C2H2"/>
    <property type="match status" value="2"/>
</dbReference>
<dbReference type="PANTHER" id="PTHR23235">
    <property type="entry name" value="KRUEPPEL-LIKE TRANSCRIPTION FACTOR"/>
    <property type="match status" value="1"/>
</dbReference>
<dbReference type="PROSITE" id="PS00028">
    <property type="entry name" value="ZINC_FINGER_C2H2_1"/>
    <property type="match status" value="2"/>
</dbReference>
<dbReference type="GO" id="GO:0000978">
    <property type="term" value="F:RNA polymerase II cis-regulatory region sequence-specific DNA binding"/>
    <property type="evidence" value="ECO:0007669"/>
    <property type="project" value="UniProtKB-ARBA"/>
</dbReference>
<evidence type="ECO:0000256" key="7">
    <source>
        <dbReference type="ARBA" id="ARBA00023242"/>
    </source>
</evidence>
<evidence type="ECO:0000256" key="2">
    <source>
        <dbReference type="ARBA" id="ARBA00022723"/>
    </source>
</evidence>
<feature type="compositionally biased region" description="Polar residues" evidence="9">
    <location>
        <begin position="153"/>
        <end position="174"/>
    </location>
</feature>
<dbReference type="Gene3D" id="3.30.160.60">
    <property type="entry name" value="Classic Zinc Finger"/>
    <property type="match status" value="2"/>
</dbReference>
<evidence type="ECO:0000256" key="9">
    <source>
        <dbReference type="SAM" id="MobiDB-lite"/>
    </source>
</evidence>
<dbReference type="OrthoDB" id="6077919at2759"/>
<dbReference type="GO" id="GO:0005634">
    <property type="term" value="C:nucleus"/>
    <property type="evidence" value="ECO:0007669"/>
    <property type="project" value="UniProtKB-SubCell"/>
</dbReference>
<keyword evidence="3" id="KW-0677">Repeat</keyword>
<name>A0A1C7LRP2_GRIFR</name>
<accession>A0A1C7LRP2</accession>
<dbReference type="PANTHER" id="PTHR23235:SF120">
    <property type="entry name" value="KRUPPEL-LIKE FACTOR 15"/>
    <property type="match status" value="1"/>
</dbReference>
<keyword evidence="12" id="KW-1185">Reference proteome</keyword>
<evidence type="ECO:0000313" key="12">
    <source>
        <dbReference type="Proteomes" id="UP000092993"/>
    </source>
</evidence>
<evidence type="ECO:0000256" key="4">
    <source>
        <dbReference type="ARBA" id="ARBA00022771"/>
    </source>
</evidence>
<comment type="caution">
    <text evidence="11">The sequence shown here is derived from an EMBL/GenBank/DDBJ whole genome shotgun (WGS) entry which is preliminary data.</text>
</comment>
<evidence type="ECO:0000259" key="10">
    <source>
        <dbReference type="PROSITE" id="PS50157"/>
    </source>
</evidence>
<dbReference type="InterPro" id="IPR036236">
    <property type="entry name" value="Znf_C2H2_sf"/>
</dbReference>
<dbReference type="Proteomes" id="UP000092993">
    <property type="component" value="Unassembled WGS sequence"/>
</dbReference>
<dbReference type="FunFam" id="3.30.160.60:FF:000072">
    <property type="entry name" value="zinc finger protein 143 isoform X1"/>
    <property type="match status" value="1"/>
</dbReference>
<keyword evidence="2" id="KW-0479">Metal-binding</keyword>
<dbReference type="PROSITE" id="PS50157">
    <property type="entry name" value="ZINC_FINGER_C2H2_2"/>
    <property type="match status" value="2"/>
</dbReference>
<dbReference type="GO" id="GO:0008270">
    <property type="term" value="F:zinc ion binding"/>
    <property type="evidence" value="ECO:0007669"/>
    <property type="project" value="UniProtKB-KW"/>
</dbReference>
<feature type="domain" description="C2H2-type" evidence="10">
    <location>
        <begin position="241"/>
        <end position="265"/>
    </location>
</feature>
<dbReference type="SUPFAM" id="SSF57667">
    <property type="entry name" value="beta-beta-alpha zinc fingers"/>
    <property type="match status" value="1"/>
</dbReference>
<dbReference type="InterPro" id="IPR013087">
    <property type="entry name" value="Znf_C2H2_type"/>
</dbReference>